<evidence type="ECO:0000256" key="3">
    <source>
        <dbReference type="ARBA" id="ARBA00023163"/>
    </source>
</evidence>
<dbReference type="Pfam" id="PF12833">
    <property type="entry name" value="HTH_18"/>
    <property type="match status" value="1"/>
</dbReference>
<evidence type="ECO:0000256" key="2">
    <source>
        <dbReference type="ARBA" id="ARBA00023125"/>
    </source>
</evidence>
<dbReference type="GO" id="GO:0043565">
    <property type="term" value="F:sequence-specific DNA binding"/>
    <property type="evidence" value="ECO:0007669"/>
    <property type="project" value="InterPro"/>
</dbReference>
<evidence type="ECO:0000313" key="6">
    <source>
        <dbReference type="Proteomes" id="UP000199050"/>
    </source>
</evidence>
<gene>
    <name evidence="5" type="ORF">SAMN05216192_11080</name>
</gene>
<dbReference type="PROSITE" id="PS01124">
    <property type="entry name" value="HTH_ARAC_FAMILY_2"/>
    <property type="match status" value="1"/>
</dbReference>
<feature type="domain" description="HTH araC/xylS-type" evidence="4">
    <location>
        <begin position="181"/>
        <end position="284"/>
    </location>
</feature>
<keyword evidence="2" id="KW-0238">DNA-binding</keyword>
<dbReference type="RefSeq" id="WP_090714218.1">
    <property type="nucleotide sequence ID" value="NZ_CBCSKY010000008.1"/>
</dbReference>
<dbReference type="SMART" id="SM00342">
    <property type="entry name" value="HTH_ARAC"/>
    <property type="match status" value="1"/>
</dbReference>
<dbReference type="Pfam" id="PF20240">
    <property type="entry name" value="DUF6597"/>
    <property type="match status" value="1"/>
</dbReference>
<evidence type="ECO:0000256" key="1">
    <source>
        <dbReference type="ARBA" id="ARBA00023015"/>
    </source>
</evidence>
<accession>A0A1G8PW07</accession>
<dbReference type="Proteomes" id="UP000199050">
    <property type="component" value="Unassembled WGS sequence"/>
</dbReference>
<name>A0A1G8PW07_9BACL</name>
<dbReference type="STRING" id="1174501.SAMN05216192_11080"/>
<protein>
    <submittedName>
        <fullName evidence="5">Transcriptional regulator, AraC family</fullName>
    </submittedName>
</protein>
<dbReference type="InterPro" id="IPR050204">
    <property type="entry name" value="AraC_XylS_family_regulators"/>
</dbReference>
<dbReference type="AlphaFoldDB" id="A0A1G8PW07"/>
<dbReference type="SUPFAM" id="SSF46689">
    <property type="entry name" value="Homeodomain-like"/>
    <property type="match status" value="1"/>
</dbReference>
<sequence>MYNLAELYYPITARPGGTGEFSPSKALRPYIRCYWGTVPAPEADPAGSLALTDKSDSRRAAGEIIIPDTCMDIIWEWDTATGAAGGVFCGINDTPFEVDGDGQTAGRQRFAIRFHFWAVHLFADEHLRDVKNFYGEVDRYFRSFRKELGERLAAARTLTERIAWTEEYLLRCLDNAGSVNNGLMNAVHALLQAKGVKTVSGLSAESVLSSRQLERLFRDYIGISPKQTADLVRFQNVWRNLYCPTPQFRDIQDLVHSFGYSDQSHFNNSFKRFAGRTPREALVYAGK</sequence>
<dbReference type="PANTHER" id="PTHR46796:SF13">
    <property type="entry name" value="HTH-TYPE TRANSCRIPTIONAL ACTIVATOR RHAS"/>
    <property type="match status" value="1"/>
</dbReference>
<evidence type="ECO:0000313" key="5">
    <source>
        <dbReference type="EMBL" id="SDI96661.1"/>
    </source>
</evidence>
<evidence type="ECO:0000259" key="4">
    <source>
        <dbReference type="PROSITE" id="PS01124"/>
    </source>
</evidence>
<dbReference type="PANTHER" id="PTHR46796">
    <property type="entry name" value="HTH-TYPE TRANSCRIPTIONAL ACTIVATOR RHAS-RELATED"/>
    <property type="match status" value="1"/>
</dbReference>
<keyword evidence="6" id="KW-1185">Reference proteome</keyword>
<dbReference type="OrthoDB" id="323290at2"/>
<dbReference type="InterPro" id="IPR018060">
    <property type="entry name" value="HTH_AraC"/>
</dbReference>
<reference evidence="6" key="1">
    <citation type="submission" date="2016-10" db="EMBL/GenBank/DDBJ databases">
        <authorList>
            <person name="Varghese N."/>
            <person name="Submissions S."/>
        </authorList>
    </citation>
    <scope>NUCLEOTIDE SEQUENCE [LARGE SCALE GENOMIC DNA]</scope>
    <source>
        <strain evidence="6">CGMCC 1.11012</strain>
    </source>
</reference>
<dbReference type="EMBL" id="FNDX01000010">
    <property type="protein sequence ID" value="SDI96661.1"/>
    <property type="molecule type" value="Genomic_DNA"/>
</dbReference>
<proteinExistence type="predicted"/>
<keyword evidence="3" id="KW-0804">Transcription</keyword>
<keyword evidence="1" id="KW-0805">Transcription regulation</keyword>
<dbReference type="GO" id="GO:0003700">
    <property type="term" value="F:DNA-binding transcription factor activity"/>
    <property type="evidence" value="ECO:0007669"/>
    <property type="project" value="InterPro"/>
</dbReference>
<dbReference type="InterPro" id="IPR009057">
    <property type="entry name" value="Homeodomain-like_sf"/>
</dbReference>
<dbReference type="InterPro" id="IPR046532">
    <property type="entry name" value="DUF6597"/>
</dbReference>
<organism evidence="5 6">
    <name type="scientific">Paenibacillus typhae</name>
    <dbReference type="NCBI Taxonomy" id="1174501"/>
    <lineage>
        <taxon>Bacteria</taxon>
        <taxon>Bacillati</taxon>
        <taxon>Bacillota</taxon>
        <taxon>Bacilli</taxon>
        <taxon>Bacillales</taxon>
        <taxon>Paenibacillaceae</taxon>
        <taxon>Paenibacillus</taxon>
    </lineage>
</organism>
<dbReference type="Gene3D" id="1.10.10.60">
    <property type="entry name" value="Homeodomain-like"/>
    <property type="match status" value="1"/>
</dbReference>